<proteinExistence type="predicted"/>
<evidence type="ECO:0000313" key="1">
    <source>
        <dbReference type="EMBL" id="OWZ05731.1"/>
    </source>
</evidence>
<evidence type="ECO:0000313" key="2">
    <source>
        <dbReference type="Proteomes" id="UP000198211"/>
    </source>
</evidence>
<dbReference type="AlphaFoldDB" id="A0A225VJI4"/>
<dbReference type="Proteomes" id="UP000198211">
    <property type="component" value="Unassembled WGS sequence"/>
</dbReference>
<name>A0A225VJI4_9STRA</name>
<accession>A0A225VJI4</accession>
<organism evidence="1 2">
    <name type="scientific">Phytophthora megakarya</name>
    <dbReference type="NCBI Taxonomy" id="4795"/>
    <lineage>
        <taxon>Eukaryota</taxon>
        <taxon>Sar</taxon>
        <taxon>Stramenopiles</taxon>
        <taxon>Oomycota</taxon>
        <taxon>Peronosporomycetes</taxon>
        <taxon>Peronosporales</taxon>
        <taxon>Peronosporaceae</taxon>
        <taxon>Phytophthora</taxon>
    </lineage>
</organism>
<comment type="caution">
    <text evidence="1">The sequence shown here is derived from an EMBL/GenBank/DDBJ whole genome shotgun (WGS) entry which is preliminary data.</text>
</comment>
<dbReference type="EMBL" id="NBNE01004277">
    <property type="protein sequence ID" value="OWZ05731.1"/>
    <property type="molecule type" value="Genomic_DNA"/>
</dbReference>
<reference evidence="2" key="1">
    <citation type="submission" date="2017-03" db="EMBL/GenBank/DDBJ databases">
        <title>Phytopthora megakarya and P. palmivora, two closely related causual agents of cacao black pod achieved similar genome size and gene model numbers by different mechanisms.</title>
        <authorList>
            <person name="Ali S."/>
            <person name="Shao J."/>
            <person name="Larry D.J."/>
            <person name="Kronmiller B."/>
            <person name="Shen D."/>
            <person name="Strem M.D."/>
            <person name="Melnick R.L."/>
            <person name="Guiltinan M.J."/>
            <person name="Tyler B.M."/>
            <person name="Meinhardt L.W."/>
            <person name="Bailey B.A."/>
        </authorList>
    </citation>
    <scope>NUCLEOTIDE SEQUENCE [LARGE SCALE GENOMIC DNA]</scope>
    <source>
        <strain evidence="2">zdho120</strain>
    </source>
</reference>
<protein>
    <submittedName>
        <fullName evidence="1">Uncharacterized protein</fullName>
    </submittedName>
</protein>
<keyword evidence="2" id="KW-1185">Reference proteome</keyword>
<gene>
    <name evidence="1" type="ORF">PHMEG_00022117</name>
</gene>
<sequence>MSATLGGQGQPARTMSVVFIHGNYTNAADSAVFFSYHSVNDHINVAPEVESHCSYVDRSLHHAVTTVMAPTRKIFVTAASRVVIPASNIAKTQRIVAVVIRSHSLTPPPITPFSPLCATSPHASARTSYLAAAILHVPVGVNARRLDLVENHPARTTPQRWPLGFADTLPEPDITVVPDASDVAICKQGYGLCLLTSHIPGVENTAADAGSPQWQSTVYSTLFDNNTHVW</sequence>